<evidence type="ECO:0000256" key="2">
    <source>
        <dbReference type="SAM" id="MobiDB-lite"/>
    </source>
</evidence>
<evidence type="ECO:0000313" key="4">
    <source>
        <dbReference type="Proteomes" id="UP001157006"/>
    </source>
</evidence>
<evidence type="ECO:0000256" key="1">
    <source>
        <dbReference type="SAM" id="Coils"/>
    </source>
</evidence>
<feature type="compositionally biased region" description="Low complexity" evidence="2">
    <location>
        <begin position="118"/>
        <end position="145"/>
    </location>
</feature>
<feature type="region of interest" description="Disordered" evidence="2">
    <location>
        <begin position="116"/>
        <end position="145"/>
    </location>
</feature>
<evidence type="ECO:0000313" key="3">
    <source>
        <dbReference type="EMBL" id="CAI8603354.1"/>
    </source>
</evidence>
<organism evidence="3 4">
    <name type="scientific">Vicia faba</name>
    <name type="common">Broad bean</name>
    <name type="synonym">Faba vulgaris</name>
    <dbReference type="NCBI Taxonomy" id="3906"/>
    <lineage>
        <taxon>Eukaryota</taxon>
        <taxon>Viridiplantae</taxon>
        <taxon>Streptophyta</taxon>
        <taxon>Embryophyta</taxon>
        <taxon>Tracheophyta</taxon>
        <taxon>Spermatophyta</taxon>
        <taxon>Magnoliopsida</taxon>
        <taxon>eudicotyledons</taxon>
        <taxon>Gunneridae</taxon>
        <taxon>Pentapetalae</taxon>
        <taxon>rosids</taxon>
        <taxon>fabids</taxon>
        <taxon>Fabales</taxon>
        <taxon>Fabaceae</taxon>
        <taxon>Papilionoideae</taxon>
        <taxon>50 kb inversion clade</taxon>
        <taxon>NPAAA clade</taxon>
        <taxon>Hologalegina</taxon>
        <taxon>IRL clade</taxon>
        <taxon>Fabeae</taxon>
        <taxon>Vicia</taxon>
    </lineage>
</organism>
<reference evidence="3 4" key="1">
    <citation type="submission" date="2023-01" db="EMBL/GenBank/DDBJ databases">
        <authorList>
            <person name="Kreplak J."/>
        </authorList>
    </citation>
    <scope>NUCLEOTIDE SEQUENCE [LARGE SCALE GENOMIC DNA]</scope>
</reference>
<dbReference type="PANTHER" id="PTHR43939:SF50">
    <property type="entry name" value="NUCLEOPORIN"/>
    <property type="match status" value="1"/>
</dbReference>
<name>A0AAV1A282_VICFA</name>
<feature type="coiled-coil region" evidence="1">
    <location>
        <begin position="190"/>
        <end position="324"/>
    </location>
</feature>
<dbReference type="Proteomes" id="UP001157006">
    <property type="component" value="Chromosome 3"/>
</dbReference>
<feature type="coiled-coil region" evidence="1">
    <location>
        <begin position="385"/>
        <end position="426"/>
    </location>
</feature>
<dbReference type="PANTHER" id="PTHR43939">
    <property type="entry name" value="COILED-COIL DOMAIN-CONTAINING PROTEIN 158"/>
    <property type="match status" value="1"/>
</dbReference>
<sequence length="450" mass="51821">MLQYHFALDGDSLKLKNRLKLFKSIWPTLALHDELMDCHSQCIDNYSLCQSFNIINHVVAKISLCKRLLFHDEEGGDLKEVALEMQSNLKASRIHFINVLVKIWQLVVQKFSLSSDQSGTGKSTSTFTFPIPPSLESEPPKSSNKPKIRVIYQMESNNPYEILDDDDGFDWEAAAREIDAVCQMRSGAKTNESELEKVCQKREKRNLEKQISLSCKVEALSKRTEEFQELLNQEEQKSASAREKLNFAVRKGKSLLQQRDSLKQTIGEMNVEMEHLKSEINKREHIIAEHEQKMRQLLTYPDRLKALESESSLLKHRLEETEHHLQEKEYSLKLILNKLGEIDVAGEGHISDPVKKLEWIGKLCSDLHNSVASFEQKSRKSKRTSELLLAELNEVQERNDSFQEEIAKVADELVDLRRERDSAEAAKLEALSHVEKLSTLHEEEKTEPFL</sequence>
<protein>
    <submittedName>
        <fullName evidence="3">Uncharacterized protein</fullName>
    </submittedName>
</protein>
<gene>
    <name evidence="3" type="ORF">VFH_III082760</name>
</gene>
<dbReference type="EMBL" id="OX451738">
    <property type="protein sequence ID" value="CAI8603354.1"/>
    <property type="molecule type" value="Genomic_DNA"/>
</dbReference>
<keyword evidence="4" id="KW-1185">Reference proteome</keyword>
<accession>A0AAV1A282</accession>
<proteinExistence type="predicted"/>
<keyword evidence="1" id="KW-0175">Coiled coil</keyword>
<dbReference type="AlphaFoldDB" id="A0AAV1A282"/>